<proteinExistence type="predicted"/>
<gene>
    <name evidence="2" type="ORF">RDB_LOCUS64482</name>
</gene>
<feature type="compositionally biased region" description="Polar residues" evidence="1">
    <location>
        <begin position="20"/>
        <end position="56"/>
    </location>
</feature>
<evidence type="ECO:0000313" key="3">
    <source>
        <dbReference type="Proteomes" id="UP000663853"/>
    </source>
</evidence>
<comment type="caution">
    <text evidence="2">The sequence shown here is derived from an EMBL/GenBank/DDBJ whole genome shotgun (WGS) entry which is preliminary data.</text>
</comment>
<feature type="region of interest" description="Disordered" evidence="1">
    <location>
        <begin position="236"/>
        <end position="263"/>
    </location>
</feature>
<dbReference type="EMBL" id="CAJMXA010001560">
    <property type="protein sequence ID" value="CAE6463468.1"/>
    <property type="molecule type" value="Genomic_DNA"/>
</dbReference>
<evidence type="ECO:0000256" key="1">
    <source>
        <dbReference type="SAM" id="MobiDB-lite"/>
    </source>
</evidence>
<dbReference type="AlphaFoldDB" id="A0A8H3BTU5"/>
<name>A0A8H3BTU5_9AGAM</name>
<feature type="region of interest" description="Disordered" evidence="1">
    <location>
        <begin position="1"/>
        <end position="56"/>
    </location>
</feature>
<reference evidence="2" key="1">
    <citation type="submission" date="2021-01" db="EMBL/GenBank/DDBJ databases">
        <authorList>
            <person name="Kaushik A."/>
        </authorList>
    </citation>
    <scope>NUCLEOTIDE SEQUENCE</scope>
    <source>
        <strain evidence="2">AG6-10EEA</strain>
    </source>
</reference>
<organism evidence="2 3">
    <name type="scientific">Rhizoctonia solani</name>
    <dbReference type="NCBI Taxonomy" id="456999"/>
    <lineage>
        <taxon>Eukaryota</taxon>
        <taxon>Fungi</taxon>
        <taxon>Dikarya</taxon>
        <taxon>Basidiomycota</taxon>
        <taxon>Agaricomycotina</taxon>
        <taxon>Agaricomycetes</taxon>
        <taxon>Cantharellales</taxon>
        <taxon>Ceratobasidiaceae</taxon>
        <taxon>Rhizoctonia</taxon>
    </lineage>
</organism>
<evidence type="ECO:0000313" key="2">
    <source>
        <dbReference type="EMBL" id="CAE6463468.1"/>
    </source>
</evidence>
<dbReference type="Proteomes" id="UP000663853">
    <property type="component" value="Unassembled WGS sequence"/>
</dbReference>
<protein>
    <recommendedName>
        <fullName evidence="4">BTB domain-containing protein</fullName>
    </recommendedName>
</protein>
<accession>A0A8H3BTU5</accession>
<evidence type="ECO:0008006" key="4">
    <source>
        <dbReference type="Google" id="ProtNLM"/>
    </source>
</evidence>
<sequence>MGLFSGSKNQDEIYIPPPSTTTQMQGSAATPDSTNNQHSLDGTTQPVNPNTITPRSSSLRDISAVHDFAGATIELQVNDVVFKVLESRVSKFISLNQLIENARSANSQNHTTSILVHGDSGLASDFFNAFELLNASLVDSIDFNSEILVSAARISAAYDYSKLHALCIKQLEGLSLGSIERFQIGHALGLKAWEERACQELCERDEMITREEMLALGVDAYFEIVSMREKRYRGITVPPQPVKPPTSMATATRPGEPYKIESSDDEMGFGLLFD</sequence>